<protein>
    <submittedName>
        <fullName evidence="3">Caspase domain-containing protein</fullName>
    </submittedName>
</protein>
<organism evidence="3 4">
    <name type="scientific">Armillaria luteobubalina</name>
    <dbReference type="NCBI Taxonomy" id="153913"/>
    <lineage>
        <taxon>Eukaryota</taxon>
        <taxon>Fungi</taxon>
        <taxon>Dikarya</taxon>
        <taxon>Basidiomycota</taxon>
        <taxon>Agaricomycotina</taxon>
        <taxon>Agaricomycetes</taxon>
        <taxon>Agaricomycetidae</taxon>
        <taxon>Agaricales</taxon>
        <taxon>Marasmiineae</taxon>
        <taxon>Physalacriaceae</taxon>
        <taxon>Armillaria</taxon>
    </lineage>
</organism>
<dbReference type="Gene3D" id="3.40.50.1460">
    <property type="match status" value="1"/>
</dbReference>
<reference evidence="3" key="1">
    <citation type="submission" date="2023-06" db="EMBL/GenBank/DDBJ databases">
        <authorList>
            <consortium name="Lawrence Berkeley National Laboratory"/>
            <person name="Ahrendt S."/>
            <person name="Sahu N."/>
            <person name="Indic B."/>
            <person name="Wong-Bajracharya J."/>
            <person name="Merenyi Z."/>
            <person name="Ke H.-M."/>
            <person name="Monk M."/>
            <person name="Kocsube S."/>
            <person name="Drula E."/>
            <person name="Lipzen A."/>
            <person name="Balint B."/>
            <person name="Henrissat B."/>
            <person name="Andreopoulos B."/>
            <person name="Martin F.M."/>
            <person name="Harder C.B."/>
            <person name="Rigling D."/>
            <person name="Ford K.L."/>
            <person name="Foster G.D."/>
            <person name="Pangilinan J."/>
            <person name="Papanicolaou A."/>
            <person name="Barry K."/>
            <person name="LaButti K."/>
            <person name="Viragh M."/>
            <person name="Koriabine M."/>
            <person name="Yan M."/>
            <person name="Riley R."/>
            <person name="Champramary S."/>
            <person name="Plett K.L."/>
            <person name="Tsai I.J."/>
            <person name="Slot J."/>
            <person name="Sipos G."/>
            <person name="Plett J."/>
            <person name="Nagy L.G."/>
            <person name="Grigoriev I.V."/>
        </authorList>
    </citation>
    <scope>NUCLEOTIDE SEQUENCE</scope>
    <source>
        <strain evidence="3">HWK02</strain>
    </source>
</reference>
<dbReference type="InterPro" id="IPR050452">
    <property type="entry name" value="Metacaspase"/>
</dbReference>
<dbReference type="AlphaFoldDB" id="A0AA39UDT1"/>
<dbReference type="Pfam" id="PF00656">
    <property type="entry name" value="Peptidase_C14"/>
    <property type="match status" value="1"/>
</dbReference>
<dbReference type="GO" id="GO:0005737">
    <property type="term" value="C:cytoplasm"/>
    <property type="evidence" value="ECO:0007669"/>
    <property type="project" value="TreeGrafter"/>
</dbReference>
<proteinExistence type="inferred from homology"/>
<accession>A0AA39UDT1</accession>
<sequence length="437" mass="48257">MCIQCGQRTFRKETYLIAPPVIGFPVSFTRTISDPSITITVAGEKVPYRLGGIIYFGERHYTARFIDSNLDVWYNDGIVLGRRAVLEGRLADIDLTTDRAGKSRNQFIYMRWPSPTSTYSQGLKITNSPPGPDASHFWAILIGIDGYQSSPLHGCVSDAISMEKYLIEGLGVPKNRIQTLHGPQIHAPNISTLPNRVNIISMLLSLAKNHDIDTGDIIIIYYSGHGSSYPFSDYFTGEDSPGTNVSIAGAGSIEVLCPMDRDMLDENGIPIPDISDRELNSILTQVSRSKGHRITVILDSCHSGGATRGVDEHEARRTSPLKRASLKEILVSAHRTMKDFPGYRSVLEADWIPDMDSHVVLAACREDELAKARRATRDDGTVGFNGIFTKSLIGLLKSGTLREGSTYLDLIDALPKFPFQTAVVAGKRKNTRLWDQE</sequence>
<dbReference type="GO" id="GO:0004197">
    <property type="term" value="F:cysteine-type endopeptidase activity"/>
    <property type="evidence" value="ECO:0007669"/>
    <property type="project" value="InterPro"/>
</dbReference>
<name>A0AA39UDT1_9AGAR</name>
<dbReference type="EMBL" id="JAUEPU010000160">
    <property type="protein sequence ID" value="KAK0475005.1"/>
    <property type="molecule type" value="Genomic_DNA"/>
</dbReference>
<evidence type="ECO:0000256" key="1">
    <source>
        <dbReference type="ARBA" id="ARBA00009005"/>
    </source>
</evidence>
<dbReference type="PANTHER" id="PTHR48104:SF30">
    <property type="entry name" value="METACASPASE-1"/>
    <property type="match status" value="1"/>
</dbReference>
<evidence type="ECO:0000313" key="4">
    <source>
        <dbReference type="Proteomes" id="UP001175228"/>
    </source>
</evidence>
<dbReference type="Proteomes" id="UP001175228">
    <property type="component" value="Unassembled WGS sequence"/>
</dbReference>
<dbReference type="PANTHER" id="PTHR48104">
    <property type="entry name" value="METACASPASE-4"/>
    <property type="match status" value="1"/>
</dbReference>
<evidence type="ECO:0000313" key="3">
    <source>
        <dbReference type="EMBL" id="KAK0475005.1"/>
    </source>
</evidence>
<dbReference type="GO" id="GO:0006508">
    <property type="term" value="P:proteolysis"/>
    <property type="evidence" value="ECO:0007669"/>
    <property type="project" value="InterPro"/>
</dbReference>
<feature type="domain" description="Peptidase C14 caspase" evidence="2">
    <location>
        <begin position="138"/>
        <end position="400"/>
    </location>
</feature>
<evidence type="ECO:0000259" key="2">
    <source>
        <dbReference type="Pfam" id="PF00656"/>
    </source>
</evidence>
<dbReference type="InterPro" id="IPR011600">
    <property type="entry name" value="Pept_C14_caspase"/>
</dbReference>
<gene>
    <name evidence="3" type="ORF">EDD18DRAFT_1339067</name>
</gene>
<comment type="similarity">
    <text evidence="1">Belongs to the peptidase C14B family.</text>
</comment>
<comment type="caution">
    <text evidence="3">The sequence shown here is derived from an EMBL/GenBank/DDBJ whole genome shotgun (WGS) entry which is preliminary data.</text>
</comment>
<keyword evidence="4" id="KW-1185">Reference proteome</keyword>